<gene>
    <name evidence="5" type="ORF">D0Y65_022155</name>
</gene>
<dbReference type="Gene3D" id="1.25.70.10">
    <property type="entry name" value="Transcription termination factor 3, mitochondrial"/>
    <property type="match status" value="2"/>
</dbReference>
<comment type="similarity">
    <text evidence="1">Belongs to the mTERF family.</text>
</comment>
<feature type="chain" id="PRO_5019350228" evidence="4">
    <location>
        <begin position="19"/>
        <end position="787"/>
    </location>
</feature>
<dbReference type="SMART" id="SM00733">
    <property type="entry name" value="Mterf"/>
    <property type="match status" value="10"/>
</dbReference>
<accession>A0A445JM76</accession>
<dbReference type="Proteomes" id="UP000289340">
    <property type="component" value="Chromosome 8"/>
</dbReference>
<evidence type="ECO:0000256" key="4">
    <source>
        <dbReference type="SAM" id="SignalP"/>
    </source>
</evidence>
<keyword evidence="2" id="KW-0804">Transcription</keyword>
<evidence type="ECO:0000256" key="3">
    <source>
        <dbReference type="ARBA" id="ARBA00022946"/>
    </source>
</evidence>
<dbReference type="PANTHER" id="PTHR13068:SF133">
    <property type="entry name" value="MITOCHONDRIAL TRANSCRIPTION TERMINATION FACTOR FAMILY PROTEIN"/>
    <property type="match status" value="1"/>
</dbReference>
<reference evidence="5 6" key="1">
    <citation type="submission" date="2018-09" db="EMBL/GenBank/DDBJ databases">
        <title>A high-quality reference genome of wild soybean provides a powerful tool to mine soybean genomes.</title>
        <authorList>
            <person name="Xie M."/>
            <person name="Chung C.Y.L."/>
            <person name="Li M.-W."/>
            <person name="Wong F.-L."/>
            <person name="Chan T.-F."/>
            <person name="Lam H.-M."/>
        </authorList>
    </citation>
    <scope>NUCLEOTIDE SEQUENCE [LARGE SCALE GENOMIC DNA]</scope>
    <source>
        <strain evidence="6">cv. W05</strain>
        <tissue evidence="5">Hypocotyl of etiolated seedlings</tissue>
    </source>
</reference>
<dbReference type="GO" id="GO:0003676">
    <property type="term" value="F:nucleic acid binding"/>
    <property type="evidence" value="ECO:0007669"/>
    <property type="project" value="InterPro"/>
</dbReference>
<dbReference type="FunFam" id="1.25.70.10:FF:000001">
    <property type="entry name" value="Mitochondrial transcription termination factor-like"/>
    <property type="match status" value="2"/>
</dbReference>
<dbReference type="AlphaFoldDB" id="A0A445JM76"/>
<dbReference type="EMBL" id="QZWG01000008">
    <property type="protein sequence ID" value="RZB99615.1"/>
    <property type="molecule type" value="Genomic_DNA"/>
</dbReference>
<evidence type="ECO:0000313" key="5">
    <source>
        <dbReference type="EMBL" id="RZB99615.1"/>
    </source>
</evidence>
<keyword evidence="3" id="KW-0809">Transit peptide</keyword>
<organism evidence="5 6">
    <name type="scientific">Glycine soja</name>
    <name type="common">Wild soybean</name>
    <dbReference type="NCBI Taxonomy" id="3848"/>
    <lineage>
        <taxon>Eukaryota</taxon>
        <taxon>Viridiplantae</taxon>
        <taxon>Streptophyta</taxon>
        <taxon>Embryophyta</taxon>
        <taxon>Tracheophyta</taxon>
        <taxon>Spermatophyta</taxon>
        <taxon>Magnoliopsida</taxon>
        <taxon>eudicotyledons</taxon>
        <taxon>Gunneridae</taxon>
        <taxon>Pentapetalae</taxon>
        <taxon>rosids</taxon>
        <taxon>fabids</taxon>
        <taxon>Fabales</taxon>
        <taxon>Fabaceae</taxon>
        <taxon>Papilionoideae</taxon>
        <taxon>50 kb inversion clade</taxon>
        <taxon>NPAAA clade</taxon>
        <taxon>indigoferoid/millettioid clade</taxon>
        <taxon>Phaseoleae</taxon>
        <taxon>Glycine</taxon>
        <taxon>Glycine subgen. Soja</taxon>
    </lineage>
</organism>
<keyword evidence="2" id="KW-0806">Transcription termination</keyword>
<proteinExistence type="inferred from homology"/>
<sequence>MMSLRCAKAHLLVSVSLAYCVVHCIAPSSHHQQHSLQFLRISSDAESDDENHHKGDTFTVSYLINSWGLSPKLASELSNRVNLKNPDGPNAVINLLNKYGFEKTHLAKLAEIKPSVIAANAENTLLPKLKFFRSIGISNADMPKILIASHHMLFRSLDKCLIPRYEILSSLLRDKGEVVRALKNAPFGFTYVDMMTHLVPNIRVLRESGVPQGSISYLLMHSGTLAYRDHSKFVEAVNTAKEFGFNPLKRTFVVGVEVLANKSKAVWESRFEVYERCGWNREIALGAVRKFPSIVKLSEEVFIKKMSFLVKDMGCSSEDIAEYPQVVTYNLEKRIIPRFSIIKMLKSKGLLKKNLHFSAIICITEANFLEKFVINFQKDLPFLPDYYNSLANQQNDEWRRKNTGFGSKEIHQSSDTSNAVLSLLKTYGCSESQFSVLPRGTSFDSESDGNHHKSGTFTVSYLINSCGVSPKLARELSNRVNLKNPDGPNAVLDLLKNYGFCKTKLAKLVGRHPLVLVADAENTLLPKLKFFRFIGVSDAGMPKILIANSSILKRNLEKCLIPRYEILKSVLCDDREVVRALRNSPLGFIYGDLVNALVPNIKILKQCGVAQASISLLITIALSAAYVKHSRFVEAVKTVKEIGFSPLKNNFVVAISVLVTMRKSVWDSRFEVYQRWGWNHEMSLRAFRKFPGFMIFSGETFTKKMSFLVKDMGWPSEAIAEYPQVVAYSLEKRIIPRFSVIKILKSKGTKEPILNKEDTTPLLEHNMKNFNFKTLEEQSLCQFKAQY</sequence>
<dbReference type="InterPro" id="IPR038538">
    <property type="entry name" value="MTERF_sf"/>
</dbReference>
<evidence type="ECO:0000256" key="2">
    <source>
        <dbReference type="ARBA" id="ARBA00022472"/>
    </source>
</evidence>
<keyword evidence="4" id="KW-0732">Signal</keyword>
<evidence type="ECO:0000256" key="1">
    <source>
        <dbReference type="ARBA" id="ARBA00007692"/>
    </source>
</evidence>
<dbReference type="Pfam" id="PF02536">
    <property type="entry name" value="mTERF"/>
    <property type="match status" value="4"/>
</dbReference>
<protein>
    <submittedName>
        <fullName evidence="5">Uncharacterized protein</fullName>
    </submittedName>
</protein>
<comment type="caution">
    <text evidence="5">The sequence shown here is derived from an EMBL/GenBank/DDBJ whole genome shotgun (WGS) entry which is preliminary data.</text>
</comment>
<name>A0A445JM76_GLYSO</name>
<dbReference type="PANTHER" id="PTHR13068">
    <property type="entry name" value="CGI-12 PROTEIN-RELATED"/>
    <property type="match status" value="1"/>
</dbReference>
<keyword evidence="2" id="KW-0805">Transcription regulation</keyword>
<dbReference type="GO" id="GO:0006353">
    <property type="term" value="P:DNA-templated transcription termination"/>
    <property type="evidence" value="ECO:0007669"/>
    <property type="project" value="UniProtKB-KW"/>
</dbReference>
<evidence type="ECO:0000313" key="6">
    <source>
        <dbReference type="Proteomes" id="UP000289340"/>
    </source>
</evidence>
<keyword evidence="6" id="KW-1185">Reference proteome</keyword>
<feature type="signal peptide" evidence="4">
    <location>
        <begin position="1"/>
        <end position="18"/>
    </location>
</feature>
<dbReference type="InterPro" id="IPR003690">
    <property type="entry name" value="MTERF"/>
</dbReference>